<keyword evidence="1" id="KW-0963">Cytoplasm</keyword>
<dbReference type="Pfam" id="PF05979">
    <property type="entry name" value="DUF896"/>
    <property type="match status" value="1"/>
</dbReference>
<accession>A0A0K1P772</accession>
<protein>
    <submittedName>
        <fullName evidence="2">Uncharacterized protein</fullName>
    </submittedName>
</protein>
<dbReference type="PATRIC" id="fig|216946.3.peg.498"/>
<organism evidence="2 3">
    <name type="scientific">Spiroplasma turonicum</name>
    <dbReference type="NCBI Taxonomy" id="216946"/>
    <lineage>
        <taxon>Bacteria</taxon>
        <taxon>Bacillati</taxon>
        <taxon>Mycoplasmatota</taxon>
        <taxon>Mollicutes</taxon>
        <taxon>Entomoplasmatales</taxon>
        <taxon>Spiroplasmataceae</taxon>
        <taxon>Spiroplasma</taxon>
    </lineage>
</organism>
<dbReference type="SUPFAM" id="SSF158221">
    <property type="entry name" value="YnzC-like"/>
    <property type="match status" value="1"/>
</dbReference>
<reference evidence="2 3" key="1">
    <citation type="journal article" date="2015" name="Genome Announc.">
        <title>Complete Genome Sequence of Spiroplasma turonicum Strain Tab4cT, a Parasite of a Horse Fly, Haematopota sp. (Diptera: Tabanidae).</title>
        <authorList>
            <person name="Davis R.E."/>
            <person name="Shao J."/>
            <person name="Zhao Y."/>
            <person name="Gasparich G.E."/>
            <person name="Gaynor B.J."/>
            <person name="Donofrio N."/>
        </authorList>
    </citation>
    <scope>NUCLEOTIDE SEQUENCE [LARGE SCALE GENOMIC DNA]</scope>
    <source>
        <strain evidence="2 3">Tab4c</strain>
    </source>
</reference>
<evidence type="ECO:0000313" key="2">
    <source>
        <dbReference type="EMBL" id="AKU79742.1"/>
    </source>
</evidence>
<sequence>MEMDELIKKINNFAKLAKSRSLTESEIIERNNLRQEYLKIFKKNFENQLKSIKIVNPNEEKK</sequence>
<dbReference type="KEGG" id="stur:STURON_00496"/>
<dbReference type="AlphaFoldDB" id="A0A0K1P772"/>
<keyword evidence="3" id="KW-1185">Reference proteome</keyword>
<dbReference type="Gene3D" id="1.10.287.540">
    <property type="entry name" value="Helix hairpin bin"/>
    <property type="match status" value="1"/>
</dbReference>
<dbReference type="Proteomes" id="UP000067243">
    <property type="component" value="Chromosome"/>
</dbReference>
<name>A0A0K1P772_9MOLU</name>
<evidence type="ECO:0000313" key="3">
    <source>
        <dbReference type="Proteomes" id="UP000067243"/>
    </source>
</evidence>
<gene>
    <name evidence="2" type="ORF">STURON_00496</name>
</gene>
<dbReference type="EMBL" id="CP012328">
    <property type="protein sequence ID" value="AKU79742.1"/>
    <property type="molecule type" value="Genomic_DNA"/>
</dbReference>
<dbReference type="InterPro" id="IPR009242">
    <property type="entry name" value="DUF896"/>
</dbReference>
<dbReference type="PANTHER" id="PTHR37300:SF1">
    <property type="entry name" value="UPF0291 PROTEIN YNZC"/>
    <property type="match status" value="1"/>
</dbReference>
<dbReference type="PANTHER" id="PTHR37300">
    <property type="entry name" value="UPF0291 PROTEIN CBO2609/CLC_2481"/>
    <property type="match status" value="1"/>
</dbReference>
<dbReference type="HAMAP" id="MF_01103">
    <property type="entry name" value="UPF0291"/>
    <property type="match status" value="1"/>
</dbReference>
<proteinExistence type="inferred from homology"/>
<dbReference type="OrthoDB" id="390105at2"/>
<dbReference type="STRING" id="216946.STURO_v1c04940"/>
<evidence type="ECO:0000256" key="1">
    <source>
        <dbReference type="ARBA" id="ARBA00022490"/>
    </source>
</evidence>